<dbReference type="Pfam" id="PF04191">
    <property type="entry name" value="PEMT"/>
    <property type="match status" value="1"/>
</dbReference>
<proteinExistence type="predicted"/>
<dbReference type="AlphaFoldDB" id="A0A6N8SGI5"/>
<sequence>MPSLPLVSAAIMGGYLAAFLYLTARSAQAADRPVWLFSMGGKQGLPALLFRLCFAGALLYPALLAIGVEPVHEVFDVPTSVRGAGLLLALVGGLFGIYAQHYMGASWRIGSVEGHSGAIVDTGPFRRSRNPVFVGQVAMFAGFLLARPDPVQLAFTAALMLAVWLQVRIEETVLARDMGAAYQAYRQMVPRWL</sequence>
<name>A0A6N8SGI5_9HYPH</name>
<keyword evidence="7" id="KW-1185">Reference proteome</keyword>
<evidence type="ECO:0000256" key="5">
    <source>
        <dbReference type="SAM" id="Phobius"/>
    </source>
</evidence>
<feature type="transmembrane region" description="Helical" evidence="5">
    <location>
        <begin position="45"/>
        <end position="68"/>
    </location>
</feature>
<dbReference type="Proteomes" id="UP000435802">
    <property type="component" value="Unassembled WGS sequence"/>
</dbReference>
<protein>
    <recommendedName>
        <fullName evidence="8">Isoprenylcysteine carboxylmethyltransferase family protein</fullName>
    </recommendedName>
</protein>
<evidence type="ECO:0000256" key="4">
    <source>
        <dbReference type="ARBA" id="ARBA00023136"/>
    </source>
</evidence>
<feature type="transmembrane region" description="Helical" evidence="5">
    <location>
        <begin position="80"/>
        <end position="99"/>
    </location>
</feature>
<reference evidence="6 7" key="1">
    <citation type="submission" date="2019-12" db="EMBL/GenBank/DDBJ databases">
        <title>Shinella kummerowiae sp. nov., a symbiotic bacterium isolated from root nodules of the herbal legume Kummerowia stipulacea.</title>
        <authorList>
            <person name="Gao J."/>
        </authorList>
    </citation>
    <scope>NUCLEOTIDE SEQUENCE [LARGE SCALE GENOMIC DNA]</scope>
    <source>
        <strain evidence="6 7">CCBAU 25048</strain>
    </source>
</reference>
<dbReference type="InterPro" id="IPR007318">
    <property type="entry name" value="Phopholipid_MeTrfase"/>
</dbReference>
<dbReference type="RefSeq" id="WP_160859564.1">
    <property type="nucleotide sequence ID" value="NZ_WUMK01000004.1"/>
</dbReference>
<dbReference type="EMBL" id="WUMK01000004">
    <property type="protein sequence ID" value="MXN46012.1"/>
    <property type="molecule type" value="Genomic_DNA"/>
</dbReference>
<evidence type="ECO:0000313" key="6">
    <source>
        <dbReference type="EMBL" id="MXN46012.1"/>
    </source>
</evidence>
<evidence type="ECO:0000256" key="1">
    <source>
        <dbReference type="ARBA" id="ARBA00004127"/>
    </source>
</evidence>
<keyword evidence="3 5" id="KW-1133">Transmembrane helix</keyword>
<gene>
    <name evidence="6" type="ORF">GR138_12510</name>
</gene>
<evidence type="ECO:0000256" key="2">
    <source>
        <dbReference type="ARBA" id="ARBA00022692"/>
    </source>
</evidence>
<evidence type="ECO:0000313" key="7">
    <source>
        <dbReference type="Proteomes" id="UP000435802"/>
    </source>
</evidence>
<keyword evidence="4 5" id="KW-0472">Membrane</keyword>
<comment type="caution">
    <text evidence="6">The sequence shown here is derived from an EMBL/GenBank/DDBJ whole genome shotgun (WGS) entry which is preliminary data.</text>
</comment>
<dbReference type="OrthoDB" id="9811969at2"/>
<organism evidence="6 7">
    <name type="scientific">Shinella kummerowiae</name>
    <dbReference type="NCBI Taxonomy" id="417745"/>
    <lineage>
        <taxon>Bacteria</taxon>
        <taxon>Pseudomonadati</taxon>
        <taxon>Pseudomonadota</taxon>
        <taxon>Alphaproteobacteria</taxon>
        <taxon>Hyphomicrobiales</taxon>
        <taxon>Rhizobiaceae</taxon>
        <taxon>Shinella</taxon>
    </lineage>
</organism>
<accession>A0A6N8SGI5</accession>
<dbReference type="GO" id="GO:0012505">
    <property type="term" value="C:endomembrane system"/>
    <property type="evidence" value="ECO:0007669"/>
    <property type="project" value="UniProtKB-SubCell"/>
</dbReference>
<feature type="transmembrane region" description="Helical" evidence="5">
    <location>
        <begin position="6"/>
        <end position="24"/>
    </location>
</feature>
<comment type="subcellular location">
    <subcellularLocation>
        <location evidence="1">Endomembrane system</location>
        <topology evidence="1">Multi-pass membrane protein</topology>
    </subcellularLocation>
</comment>
<evidence type="ECO:0000256" key="3">
    <source>
        <dbReference type="ARBA" id="ARBA00022989"/>
    </source>
</evidence>
<dbReference type="Gene3D" id="1.20.120.1630">
    <property type="match status" value="1"/>
</dbReference>
<evidence type="ECO:0008006" key="8">
    <source>
        <dbReference type="Google" id="ProtNLM"/>
    </source>
</evidence>
<keyword evidence="2 5" id="KW-0812">Transmembrane</keyword>